<name>A0A3B0XE13_9ZZZZ</name>
<evidence type="ECO:0000313" key="2">
    <source>
        <dbReference type="EMBL" id="VAW61347.1"/>
    </source>
</evidence>
<proteinExistence type="predicted"/>
<reference evidence="2" key="1">
    <citation type="submission" date="2018-06" db="EMBL/GenBank/DDBJ databases">
        <authorList>
            <person name="Zhirakovskaya E."/>
        </authorList>
    </citation>
    <scope>NUCLEOTIDE SEQUENCE</scope>
</reference>
<keyword evidence="1" id="KW-0472">Membrane</keyword>
<dbReference type="AlphaFoldDB" id="A0A3B0XE13"/>
<protein>
    <submittedName>
        <fullName evidence="2">Predicted exporter of the RND superfamily</fullName>
    </submittedName>
</protein>
<sequence>MLVRYTEWILKWRYLVIILSLVVVGIIGSGAPNLMPFSNDYRVFFSKDNPQLNAFENLQDTYTKDDNVMFVISPKNGDVFTPE</sequence>
<feature type="transmembrane region" description="Helical" evidence="1">
    <location>
        <begin position="12"/>
        <end position="31"/>
    </location>
</feature>
<feature type="non-terminal residue" evidence="2">
    <location>
        <position position="83"/>
    </location>
</feature>
<keyword evidence="1" id="KW-0812">Transmembrane</keyword>
<accession>A0A3B0XE13</accession>
<gene>
    <name evidence="2" type="ORF">MNBD_GAMMA08-2341</name>
</gene>
<keyword evidence="1" id="KW-1133">Transmembrane helix</keyword>
<evidence type="ECO:0000256" key="1">
    <source>
        <dbReference type="SAM" id="Phobius"/>
    </source>
</evidence>
<organism evidence="2">
    <name type="scientific">hydrothermal vent metagenome</name>
    <dbReference type="NCBI Taxonomy" id="652676"/>
    <lineage>
        <taxon>unclassified sequences</taxon>
        <taxon>metagenomes</taxon>
        <taxon>ecological metagenomes</taxon>
    </lineage>
</organism>
<dbReference type="EMBL" id="UOFH01000181">
    <property type="protein sequence ID" value="VAW61347.1"/>
    <property type="molecule type" value="Genomic_DNA"/>
</dbReference>